<dbReference type="PANTHER" id="PTHR43713">
    <property type="entry name" value="GLUTAMATE-1-SEMIALDEHYDE 2,1-AMINOMUTASE"/>
    <property type="match status" value="1"/>
</dbReference>
<dbReference type="GO" id="GO:0008483">
    <property type="term" value="F:transaminase activity"/>
    <property type="evidence" value="ECO:0007669"/>
    <property type="project" value="InterPro"/>
</dbReference>
<dbReference type="SUPFAM" id="SSF53383">
    <property type="entry name" value="PLP-dependent transferases"/>
    <property type="match status" value="1"/>
</dbReference>
<dbReference type="InterPro" id="IPR015424">
    <property type="entry name" value="PyrdxlP-dep_Trfase"/>
</dbReference>
<comment type="similarity">
    <text evidence="6">Belongs to the class-III pyridoxal-phosphate-dependent aminotransferase family.</text>
</comment>
<accession>A0A484IC64</accession>
<comment type="cofactor">
    <cofactor evidence="2">
        <name>pyridoxal 5'-phosphate</name>
        <dbReference type="ChEBI" id="CHEBI:597326"/>
    </cofactor>
</comment>
<name>A0A484IC64_9ARCH</name>
<dbReference type="InterPro" id="IPR005814">
    <property type="entry name" value="Aminotrans_3"/>
</dbReference>
<dbReference type="OrthoDB" id="6524at2157"/>
<gene>
    <name evidence="7" type="primary">hemL</name>
    <name evidence="7" type="ORF">NFRAN_3031</name>
</gene>
<evidence type="ECO:0000256" key="5">
    <source>
        <dbReference type="ARBA" id="ARBA00023444"/>
    </source>
</evidence>
<dbReference type="Pfam" id="PF00202">
    <property type="entry name" value="Aminotran_3"/>
    <property type="match status" value="1"/>
</dbReference>
<dbReference type="EC" id="5.4.3.8" evidence="7"/>
<evidence type="ECO:0000256" key="3">
    <source>
        <dbReference type="ARBA" id="ARBA00022898"/>
    </source>
</evidence>
<dbReference type="InterPro" id="IPR015421">
    <property type="entry name" value="PyrdxlP-dep_Trfase_major"/>
</dbReference>
<keyword evidence="3 6" id="KW-0663">Pyridoxal phosphate</keyword>
<sequence>MKYDSYLELYKTKTFESMNLYFKSREIFPGGVSHNIRYFRPYPFFTRKARGKYLYDVDGNKYLDFWNGHWALILGHSPPRVTQKLVKQLKNGTLYGTVNKDSLKLGWEIKKAIPLAENIRFCSTGSEATMYATRLARSATGKRVIAKVEGGWHGFNTNLLQSVNYPYEVDEGLGLIEDEGHFVESLQFNDIERSLKVLESIKDDLAAIIVEPVLGGAGCILPKNGYLQGLQEFAKNNGSLFILDEIVTGFRFSYGAAMNNFNLEPDLFTLGKIIGGGLPIGAVCGKKEIMKLADATIEGDKSTYCSIGGGTFSANPMTMKAGFHTLRTLRNDRSIYDKINNLGEFTRIELSKLFDELKIRAEVTGIGSIFMIHFLNDNVKAINNALDAALSDKEMLNNYNLALMAYHGIFFLPGKMGAFSNAHEKKDSIKLLNATRDIFENSKYINFLEKNDKNLVF</sequence>
<dbReference type="GO" id="GO:0042286">
    <property type="term" value="F:glutamate-1-semialdehyde 2,1-aminomutase activity"/>
    <property type="evidence" value="ECO:0007669"/>
    <property type="project" value="UniProtKB-EC"/>
</dbReference>
<keyword evidence="4 7" id="KW-0413">Isomerase</keyword>
<evidence type="ECO:0000256" key="6">
    <source>
        <dbReference type="RuleBase" id="RU003560"/>
    </source>
</evidence>
<dbReference type="Gene3D" id="3.40.640.10">
    <property type="entry name" value="Type I PLP-dependent aspartate aminotransferase-like (Major domain)"/>
    <property type="match status" value="1"/>
</dbReference>
<dbReference type="InterPro" id="IPR015422">
    <property type="entry name" value="PyrdxlP-dep_Trfase_small"/>
</dbReference>
<dbReference type="Proteomes" id="UP000294299">
    <property type="component" value="Chromosome NFRAN"/>
</dbReference>
<dbReference type="InterPro" id="IPR049704">
    <property type="entry name" value="Aminotrans_3_PPA_site"/>
</dbReference>
<reference evidence="7 8" key="1">
    <citation type="submission" date="2019-02" db="EMBL/GenBank/DDBJ databases">
        <authorList>
            <person name="Lehtovirta-Morley E L."/>
        </authorList>
    </citation>
    <scope>NUCLEOTIDE SEQUENCE [LARGE SCALE GENOMIC DNA]</scope>
    <source>
        <strain evidence="7">NFRAN1</strain>
    </source>
</reference>
<dbReference type="CDD" id="cd00610">
    <property type="entry name" value="OAT_like"/>
    <property type="match status" value="1"/>
</dbReference>
<comment type="catalytic activity">
    <reaction evidence="1">
        <text>(S)-4-amino-5-oxopentanoate = 5-aminolevulinate</text>
        <dbReference type="Rhea" id="RHEA:14265"/>
        <dbReference type="ChEBI" id="CHEBI:57501"/>
        <dbReference type="ChEBI" id="CHEBI:356416"/>
        <dbReference type="EC" id="5.4.3.8"/>
    </reaction>
</comment>
<evidence type="ECO:0000313" key="8">
    <source>
        <dbReference type="Proteomes" id="UP000294299"/>
    </source>
</evidence>
<dbReference type="GO" id="GO:0030170">
    <property type="term" value="F:pyridoxal phosphate binding"/>
    <property type="evidence" value="ECO:0007669"/>
    <property type="project" value="InterPro"/>
</dbReference>
<dbReference type="AlphaFoldDB" id="A0A484IC64"/>
<proteinExistence type="inferred from homology"/>
<dbReference type="KEGG" id="nfn:NFRAN_3031"/>
<keyword evidence="8" id="KW-1185">Reference proteome</keyword>
<dbReference type="Gene3D" id="3.90.1150.10">
    <property type="entry name" value="Aspartate Aminotransferase, domain 1"/>
    <property type="match status" value="1"/>
</dbReference>
<evidence type="ECO:0000256" key="1">
    <source>
        <dbReference type="ARBA" id="ARBA00001579"/>
    </source>
</evidence>
<evidence type="ECO:0000256" key="2">
    <source>
        <dbReference type="ARBA" id="ARBA00001933"/>
    </source>
</evidence>
<comment type="pathway">
    <text evidence="5">Porphyrin-containing compound metabolism.</text>
</comment>
<organism evidence="7 8">
    <name type="scientific">Candidatus Nitrosocosmicus franklandianus</name>
    <dbReference type="NCBI Taxonomy" id="1798806"/>
    <lineage>
        <taxon>Archaea</taxon>
        <taxon>Nitrososphaerota</taxon>
        <taxon>Nitrososphaeria</taxon>
        <taxon>Nitrososphaerales</taxon>
        <taxon>Nitrososphaeraceae</taxon>
        <taxon>Candidatus Nitrosocosmicus</taxon>
    </lineage>
</organism>
<evidence type="ECO:0000256" key="4">
    <source>
        <dbReference type="ARBA" id="ARBA00023235"/>
    </source>
</evidence>
<protein>
    <submittedName>
        <fullName evidence="7">Glutamate-1-semialdehyde 2,1-aminomutase 2</fullName>
        <ecNumber evidence="7">5.4.3.8</ecNumber>
    </submittedName>
</protein>
<evidence type="ECO:0000313" key="7">
    <source>
        <dbReference type="EMBL" id="VFJ15354.1"/>
    </source>
</evidence>
<dbReference type="PANTHER" id="PTHR43713:SF3">
    <property type="entry name" value="GLUTAMATE-1-SEMIALDEHYDE 2,1-AMINOMUTASE 1, CHLOROPLASTIC-RELATED"/>
    <property type="match status" value="1"/>
</dbReference>
<dbReference type="EMBL" id="LR216287">
    <property type="protein sequence ID" value="VFJ15354.1"/>
    <property type="molecule type" value="Genomic_DNA"/>
</dbReference>
<dbReference type="PROSITE" id="PS00600">
    <property type="entry name" value="AA_TRANSFER_CLASS_3"/>
    <property type="match status" value="1"/>
</dbReference>